<gene>
    <name evidence="6" type="ORF">TrRE_jg3812</name>
</gene>
<dbReference type="GO" id="GO:0005737">
    <property type="term" value="C:cytoplasm"/>
    <property type="evidence" value="ECO:0007669"/>
    <property type="project" value="TreeGrafter"/>
</dbReference>
<reference evidence="6" key="1">
    <citation type="submission" date="2022-07" db="EMBL/GenBank/DDBJ databases">
        <title>Genome analysis of Parmales, a sister group of diatoms, reveals the evolutionary specialization of diatoms from phago-mixotrophs to photoautotrophs.</title>
        <authorList>
            <person name="Ban H."/>
            <person name="Sato S."/>
            <person name="Yoshikawa S."/>
            <person name="Kazumasa Y."/>
            <person name="Nakamura Y."/>
            <person name="Ichinomiya M."/>
            <person name="Saitoh K."/>
            <person name="Sato N."/>
            <person name="Blanc-Mathieu R."/>
            <person name="Endo H."/>
            <person name="Kuwata A."/>
            <person name="Ogata H."/>
        </authorList>
    </citation>
    <scope>NUCLEOTIDE SEQUENCE</scope>
</reference>
<dbReference type="Gene3D" id="3.40.50.300">
    <property type="entry name" value="P-loop containing nucleotide triphosphate hydrolases"/>
    <property type="match status" value="1"/>
</dbReference>
<dbReference type="EMBL" id="BRXZ01001234">
    <property type="protein sequence ID" value="GMH66047.1"/>
    <property type="molecule type" value="Genomic_DNA"/>
</dbReference>
<dbReference type="PANTHER" id="PTHR21231">
    <property type="entry name" value="XPA-BINDING PROTEIN 1-RELATED"/>
    <property type="match status" value="1"/>
</dbReference>
<dbReference type="PANTHER" id="PTHR21231:SF3">
    <property type="entry name" value="GPN-LOOP GTPASE 2"/>
    <property type="match status" value="1"/>
</dbReference>
<comment type="subunit">
    <text evidence="5">Binds to RNA polymerase II (RNAPII).</text>
</comment>
<accession>A0A9W7E4Q8</accession>
<dbReference type="Pfam" id="PF03029">
    <property type="entry name" value="ATP_bind_1"/>
    <property type="match status" value="1"/>
</dbReference>
<keyword evidence="4 5" id="KW-0342">GTP-binding</keyword>
<keyword evidence="3 5" id="KW-0378">Hydrolase</keyword>
<dbReference type="GO" id="GO:0005525">
    <property type="term" value="F:GTP binding"/>
    <property type="evidence" value="ECO:0007669"/>
    <property type="project" value="UniProtKB-KW"/>
</dbReference>
<organism evidence="6 7">
    <name type="scientific">Triparma retinervis</name>
    <dbReference type="NCBI Taxonomy" id="2557542"/>
    <lineage>
        <taxon>Eukaryota</taxon>
        <taxon>Sar</taxon>
        <taxon>Stramenopiles</taxon>
        <taxon>Ochrophyta</taxon>
        <taxon>Bolidophyceae</taxon>
        <taxon>Parmales</taxon>
        <taxon>Triparmaceae</taxon>
        <taxon>Triparma</taxon>
    </lineage>
</organism>
<comment type="similarity">
    <text evidence="1 5">Belongs to the GPN-loop GTPase family.</text>
</comment>
<dbReference type="InterPro" id="IPR004130">
    <property type="entry name" value="Gpn"/>
</dbReference>
<evidence type="ECO:0000256" key="1">
    <source>
        <dbReference type="ARBA" id="ARBA00005290"/>
    </source>
</evidence>
<evidence type="ECO:0000256" key="3">
    <source>
        <dbReference type="ARBA" id="ARBA00022801"/>
    </source>
</evidence>
<evidence type="ECO:0000313" key="7">
    <source>
        <dbReference type="Proteomes" id="UP001165082"/>
    </source>
</evidence>
<dbReference type="OrthoDB" id="5839at2759"/>
<dbReference type="SUPFAM" id="SSF52540">
    <property type="entry name" value="P-loop containing nucleoside triphosphate hydrolases"/>
    <property type="match status" value="1"/>
</dbReference>
<evidence type="ECO:0000256" key="5">
    <source>
        <dbReference type="RuleBase" id="RU365059"/>
    </source>
</evidence>
<comment type="function">
    <text evidence="5">Small GTPase required for proper localization of RNA polymerase II and III (RNAPII and RNAPIII). May act at an RNAP assembly step prior to nuclear import.</text>
</comment>
<comment type="caution">
    <text evidence="6">The sequence shown here is derived from an EMBL/GenBank/DDBJ whole genome shotgun (WGS) entry which is preliminary data.</text>
</comment>
<sequence length="282" mass="29542">MTGTHEDGSPPLPVRSYDVRSDVDLESVMDAKTLGPNGGMVYAVTYMQKNIAGIIENIISASNPPHPGGAAVPTPGPPYYLFDCPGQVELFTHSTSVASIISSLTLPPHKGGTLGCNLACVNCLSCAQTFDAAGYISGCLVSTMVKIRLELGCVGVMTKMDMWGQQGGKDWGLKEYLEGGDMGRLVQHLDVIGVASPPDHGQAEGEYRRVRDRVKSSRFHARHARLTRALGELVDDFGLNGYLPVGVNDGGSVGVAVGECDKVNGYGICVIEGGEGGEGGGS</sequence>
<evidence type="ECO:0000256" key="4">
    <source>
        <dbReference type="ARBA" id="ARBA00023134"/>
    </source>
</evidence>
<name>A0A9W7E4Q8_9STRA</name>
<evidence type="ECO:0000313" key="6">
    <source>
        <dbReference type="EMBL" id="GMH66047.1"/>
    </source>
</evidence>
<dbReference type="InterPro" id="IPR027417">
    <property type="entry name" value="P-loop_NTPase"/>
</dbReference>
<keyword evidence="2 5" id="KW-0547">Nucleotide-binding</keyword>
<proteinExistence type="inferred from homology"/>
<protein>
    <recommendedName>
        <fullName evidence="5">GPN-loop GTPase 2</fullName>
    </recommendedName>
</protein>
<dbReference type="GO" id="GO:0003924">
    <property type="term" value="F:GTPase activity"/>
    <property type="evidence" value="ECO:0007669"/>
    <property type="project" value="TreeGrafter"/>
</dbReference>
<evidence type="ECO:0000256" key="2">
    <source>
        <dbReference type="ARBA" id="ARBA00022741"/>
    </source>
</evidence>
<dbReference type="AlphaFoldDB" id="A0A9W7E4Q8"/>
<dbReference type="Proteomes" id="UP001165082">
    <property type="component" value="Unassembled WGS sequence"/>
</dbReference>
<keyword evidence="7" id="KW-1185">Reference proteome</keyword>